<organism evidence="4 5">
    <name type="scientific">Saliniradius amylolyticus</name>
    <dbReference type="NCBI Taxonomy" id="2183582"/>
    <lineage>
        <taxon>Bacteria</taxon>
        <taxon>Pseudomonadati</taxon>
        <taxon>Pseudomonadota</taxon>
        <taxon>Gammaproteobacteria</taxon>
        <taxon>Alteromonadales</taxon>
        <taxon>Alteromonadaceae</taxon>
        <taxon>Saliniradius</taxon>
    </lineage>
</organism>
<dbReference type="OrthoDB" id="5616157at2"/>
<dbReference type="AlphaFoldDB" id="A0A2S2E4A3"/>
<comment type="similarity">
    <text evidence="1">Belongs to the SCO1/2 family.</text>
</comment>
<feature type="binding site" evidence="2">
    <location>
        <position position="59"/>
    </location>
    <ligand>
        <name>Cu cation</name>
        <dbReference type="ChEBI" id="CHEBI:23378"/>
    </ligand>
</feature>
<feature type="disulfide bond" description="Redox-active" evidence="3">
    <location>
        <begin position="55"/>
        <end position="59"/>
    </location>
</feature>
<protein>
    <submittedName>
        <fullName evidence="4">Copper-binding protein</fullName>
    </submittedName>
</protein>
<evidence type="ECO:0000256" key="1">
    <source>
        <dbReference type="ARBA" id="ARBA00010996"/>
    </source>
</evidence>
<keyword evidence="2" id="KW-0186">Copper</keyword>
<gene>
    <name evidence="4" type="ORF">HMF8227_02011</name>
</gene>
<dbReference type="Pfam" id="PF02630">
    <property type="entry name" value="SCO1-SenC"/>
    <property type="match status" value="1"/>
</dbReference>
<dbReference type="InterPro" id="IPR003782">
    <property type="entry name" value="SCO1/SenC"/>
</dbReference>
<dbReference type="CDD" id="cd02968">
    <property type="entry name" value="SCO"/>
    <property type="match status" value="1"/>
</dbReference>
<keyword evidence="3" id="KW-1015">Disulfide bond</keyword>
<evidence type="ECO:0000256" key="3">
    <source>
        <dbReference type="PIRSR" id="PIRSR603782-2"/>
    </source>
</evidence>
<reference evidence="4 5" key="1">
    <citation type="submission" date="2018-05" db="EMBL/GenBank/DDBJ databases">
        <title>Salinimonas sp. HMF8227 Genome sequencing and assembly.</title>
        <authorList>
            <person name="Kang H."/>
            <person name="Kang J."/>
            <person name="Cha I."/>
            <person name="Kim H."/>
            <person name="Joh K."/>
        </authorList>
    </citation>
    <scope>NUCLEOTIDE SEQUENCE [LARGE SCALE GENOMIC DNA]</scope>
    <source>
        <strain evidence="4 5">HMF8227</strain>
    </source>
</reference>
<dbReference type="RefSeq" id="WP_109340052.1">
    <property type="nucleotide sequence ID" value="NZ_CP029347.1"/>
</dbReference>
<feature type="binding site" evidence="2">
    <location>
        <position position="55"/>
    </location>
    <ligand>
        <name>Cu cation</name>
        <dbReference type="ChEBI" id="CHEBI:23378"/>
    </ligand>
</feature>
<dbReference type="EMBL" id="CP029347">
    <property type="protein sequence ID" value="AWL12481.1"/>
    <property type="molecule type" value="Genomic_DNA"/>
</dbReference>
<feature type="binding site" evidence="2">
    <location>
        <position position="139"/>
    </location>
    <ligand>
        <name>Cu cation</name>
        <dbReference type="ChEBI" id="CHEBI:23378"/>
    </ligand>
</feature>
<dbReference type="PANTHER" id="PTHR12151">
    <property type="entry name" value="ELECTRON TRANSPORT PROTIN SCO1/SENC FAMILY MEMBER"/>
    <property type="match status" value="1"/>
</dbReference>
<dbReference type="InterPro" id="IPR036249">
    <property type="entry name" value="Thioredoxin-like_sf"/>
</dbReference>
<evidence type="ECO:0000313" key="5">
    <source>
        <dbReference type="Proteomes" id="UP000245728"/>
    </source>
</evidence>
<evidence type="ECO:0000256" key="2">
    <source>
        <dbReference type="PIRSR" id="PIRSR603782-1"/>
    </source>
</evidence>
<name>A0A2S2E4A3_9ALTE</name>
<dbReference type="PANTHER" id="PTHR12151:SF25">
    <property type="entry name" value="LINALOOL DEHYDRATASE_ISOMERASE DOMAIN-CONTAINING PROTEIN"/>
    <property type="match status" value="1"/>
</dbReference>
<dbReference type="Proteomes" id="UP000245728">
    <property type="component" value="Chromosome"/>
</dbReference>
<sequence length="177" mass="20032">MLLRNLLGLTVLAVLVGIIFSIPLLPMQSQNAVSHEMLNDIDRRHAIVFFGFTGCKDVCPTSLAVLRKVLALQKTKPDTPTPAVIFVDIDANSNQRLAERYAKQFDERFIGYHANEQELAKLSQLFGLNISQKGEQINHRGRTYLLEKRNGRWWVDYAINPQGLTADGLINELRQES</sequence>
<proteinExistence type="inferred from homology"/>
<evidence type="ECO:0000313" key="4">
    <source>
        <dbReference type="EMBL" id="AWL12481.1"/>
    </source>
</evidence>
<accession>A0A2S2E4A3</accession>
<dbReference type="GO" id="GO:0046872">
    <property type="term" value="F:metal ion binding"/>
    <property type="evidence" value="ECO:0007669"/>
    <property type="project" value="UniProtKB-KW"/>
</dbReference>
<dbReference type="KEGG" id="salh:HMF8227_02011"/>
<keyword evidence="5" id="KW-1185">Reference proteome</keyword>
<keyword evidence="2" id="KW-0479">Metal-binding</keyword>
<dbReference type="Gene3D" id="3.40.30.10">
    <property type="entry name" value="Glutaredoxin"/>
    <property type="match status" value="1"/>
</dbReference>
<dbReference type="SUPFAM" id="SSF52833">
    <property type="entry name" value="Thioredoxin-like"/>
    <property type="match status" value="1"/>
</dbReference>